<comment type="similarity">
    <text evidence="1">Belongs to the LysR transcriptional regulatory family.</text>
</comment>
<accession>A0ABT7F832</accession>
<dbReference type="InterPro" id="IPR005119">
    <property type="entry name" value="LysR_subst-bd"/>
</dbReference>
<feature type="domain" description="HTH lysR-type" evidence="5">
    <location>
        <begin position="9"/>
        <end position="65"/>
    </location>
</feature>
<reference evidence="6 7" key="1">
    <citation type="submission" date="2023-05" db="EMBL/GenBank/DDBJ databases">
        <title>Pseudodonghicola sp. nov.</title>
        <authorList>
            <person name="Huang J."/>
        </authorList>
    </citation>
    <scope>NUCLEOTIDE SEQUENCE [LARGE SCALE GENOMIC DNA]</scope>
    <source>
        <strain evidence="6 7">IC7</strain>
    </source>
</reference>
<name>A0ABT7F832_9RHOB</name>
<dbReference type="RefSeq" id="WP_284483270.1">
    <property type="nucleotide sequence ID" value="NZ_JASNJD010000031.1"/>
</dbReference>
<dbReference type="SUPFAM" id="SSF53850">
    <property type="entry name" value="Periplasmic binding protein-like II"/>
    <property type="match status" value="1"/>
</dbReference>
<keyword evidence="4" id="KW-0804">Transcription</keyword>
<evidence type="ECO:0000259" key="5">
    <source>
        <dbReference type="PROSITE" id="PS50931"/>
    </source>
</evidence>
<organism evidence="6 7">
    <name type="scientific">Pseudodonghicola flavimaris</name>
    <dbReference type="NCBI Taxonomy" id="3050036"/>
    <lineage>
        <taxon>Bacteria</taxon>
        <taxon>Pseudomonadati</taxon>
        <taxon>Pseudomonadota</taxon>
        <taxon>Alphaproteobacteria</taxon>
        <taxon>Rhodobacterales</taxon>
        <taxon>Paracoccaceae</taxon>
        <taxon>Pseudodonghicola</taxon>
    </lineage>
</organism>
<gene>
    <name evidence="6" type="ORF">QO033_24005</name>
</gene>
<keyword evidence="7" id="KW-1185">Reference proteome</keyword>
<dbReference type="InterPro" id="IPR036388">
    <property type="entry name" value="WH-like_DNA-bd_sf"/>
</dbReference>
<dbReference type="PROSITE" id="PS50931">
    <property type="entry name" value="HTH_LYSR"/>
    <property type="match status" value="1"/>
</dbReference>
<dbReference type="InterPro" id="IPR036390">
    <property type="entry name" value="WH_DNA-bd_sf"/>
</dbReference>
<dbReference type="EMBL" id="JASNJD010000031">
    <property type="protein sequence ID" value="MDK3020751.1"/>
    <property type="molecule type" value="Genomic_DNA"/>
</dbReference>
<dbReference type="Pfam" id="PF03466">
    <property type="entry name" value="LysR_substrate"/>
    <property type="match status" value="1"/>
</dbReference>
<dbReference type="Proteomes" id="UP001243757">
    <property type="component" value="Unassembled WGS sequence"/>
</dbReference>
<sequence>MERLVSASLRQIQYVLAVYETGSIAKASRDMHISQSSILAAIDNAEQDLGARIFDRRKGRGVVLTAMGERYLAAARRLLSAEREFRHSLLISGTPHGPLRIGCFEPFGPIMMIDVLRKLRERIGYFEITLLETDQVSLKRALDRGEIDVAVIYDLGPDFDCTIEYIGRAPPHAMVHVDSPLARHDEISLEQLCREPISLLTLPLTTTYLMTLFDYTSQKPTIGFRSSHYETVIRAVSSGFGGTILNAWPANPLPTEANTKRLRLLEDLPAPNIVTADHYGDQKPPNLIEFIAELKEHVALGYRHLTPS</sequence>
<evidence type="ECO:0000256" key="3">
    <source>
        <dbReference type="ARBA" id="ARBA00023125"/>
    </source>
</evidence>
<dbReference type="Pfam" id="PF00126">
    <property type="entry name" value="HTH_1"/>
    <property type="match status" value="1"/>
</dbReference>
<keyword evidence="2" id="KW-0805">Transcription regulation</keyword>
<evidence type="ECO:0000256" key="1">
    <source>
        <dbReference type="ARBA" id="ARBA00009437"/>
    </source>
</evidence>
<evidence type="ECO:0000313" key="7">
    <source>
        <dbReference type="Proteomes" id="UP001243757"/>
    </source>
</evidence>
<protein>
    <submittedName>
        <fullName evidence="6">LysR family transcriptional regulator</fullName>
    </submittedName>
</protein>
<evidence type="ECO:0000256" key="4">
    <source>
        <dbReference type="ARBA" id="ARBA00023163"/>
    </source>
</evidence>
<evidence type="ECO:0000313" key="6">
    <source>
        <dbReference type="EMBL" id="MDK3020751.1"/>
    </source>
</evidence>
<dbReference type="PANTHER" id="PTHR30346:SF0">
    <property type="entry name" value="HCA OPERON TRANSCRIPTIONAL ACTIVATOR HCAR"/>
    <property type="match status" value="1"/>
</dbReference>
<dbReference type="Gene3D" id="3.40.190.10">
    <property type="entry name" value="Periplasmic binding protein-like II"/>
    <property type="match status" value="2"/>
</dbReference>
<dbReference type="PANTHER" id="PTHR30346">
    <property type="entry name" value="TRANSCRIPTIONAL DUAL REGULATOR HCAR-RELATED"/>
    <property type="match status" value="1"/>
</dbReference>
<evidence type="ECO:0000256" key="2">
    <source>
        <dbReference type="ARBA" id="ARBA00023015"/>
    </source>
</evidence>
<keyword evidence="3" id="KW-0238">DNA-binding</keyword>
<dbReference type="InterPro" id="IPR000847">
    <property type="entry name" value="LysR_HTH_N"/>
</dbReference>
<proteinExistence type="inferred from homology"/>
<dbReference type="SUPFAM" id="SSF46785">
    <property type="entry name" value="Winged helix' DNA-binding domain"/>
    <property type="match status" value="1"/>
</dbReference>
<dbReference type="Gene3D" id="1.10.10.10">
    <property type="entry name" value="Winged helix-like DNA-binding domain superfamily/Winged helix DNA-binding domain"/>
    <property type="match status" value="1"/>
</dbReference>
<comment type="caution">
    <text evidence="6">The sequence shown here is derived from an EMBL/GenBank/DDBJ whole genome shotgun (WGS) entry which is preliminary data.</text>
</comment>